<evidence type="ECO:0000256" key="2">
    <source>
        <dbReference type="ARBA" id="ARBA00022692"/>
    </source>
</evidence>
<dbReference type="Gene3D" id="1.20.1250.20">
    <property type="entry name" value="MFS general substrate transporter like domains"/>
    <property type="match status" value="1"/>
</dbReference>
<dbReference type="InterPro" id="IPR036259">
    <property type="entry name" value="MFS_trans_sf"/>
</dbReference>
<keyword evidence="2 6" id="KW-0812">Transmembrane</keyword>
<dbReference type="SUPFAM" id="SSF103473">
    <property type="entry name" value="MFS general substrate transporter"/>
    <property type="match status" value="1"/>
</dbReference>
<feature type="transmembrane region" description="Helical" evidence="6">
    <location>
        <begin position="107"/>
        <end position="129"/>
    </location>
</feature>
<feature type="domain" description="Nodulin-like" evidence="8">
    <location>
        <begin position="9"/>
        <end position="256"/>
    </location>
</feature>
<evidence type="ECO:0000256" key="3">
    <source>
        <dbReference type="ARBA" id="ARBA00022989"/>
    </source>
</evidence>
<keyword evidence="5" id="KW-0175">Coiled coil</keyword>
<keyword evidence="11" id="KW-1185">Reference proteome</keyword>
<sequence length="525" mass="57808">MPTSSSVHQWLSLVGIIWLQSFNGTNTNFPAYSSQLKQLLSMSQLQLNNLAFASDAGKIFGFFSGIAALYLPLWLVLLIGSTLGLIGYGVQYLFLTNYITSLSYTHIFLLTVIAGNSICWINTVCYVVAIKNFPFDRQVAVGLSTSYQGLSAKLYTVLVDACFSSFPAAKAKAYLLFSSVLPFFVCVMATPVVRDIDHIRNSKNMKSGFLVIFFITIATGIYAIISSLRSMTSVLSPLGSAIGVLVFLLAPLLIPLTVKIRDMLSVKKEAKVYNFTAEEKGNNVERMENRVKEGEDEEREENGNEVGVKEEIGVKVMLKRLNFWLYFLVYLLGATLGLVYLNNLGQIAESRGCLGTSSLVSLSSSFGFFGRIIPSLMEYFLSRSKNMIPRTASIAALMAPIAGAFFLLLNTSHICLYISTAVIGVCTGAITSISVSTTTELFGTKNFSINHNVLVANIPLGSFVFGYLAALLYHKEGNGDGKCMGTKCYRNTFIIWGSLCFLGTCLALVLYARNRKFYLQRLDYR</sequence>
<comment type="subcellular location">
    <subcellularLocation>
        <location evidence="1">Membrane</location>
        <topology evidence="1">Multi-pass membrane protein</topology>
    </subcellularLocation>
</comment>
<feature type="signal peptide" evidence="7">
    <location>
        <begin position="1"/>
        <end position="27"/>
    </location>
</feature>
<dbReference type="Pfam" id="PF06813">
    <property type="entry name" value="Nodulin-like"/>
    <property type="match status" value="1"/>
</dbReference>
<gene>
    <name evidence="10" type="ORF">JCGZ_17339</name>
</gene>
<evidence type="ECO:0000313" key="11">
    <source>
        <dbReference type="Proteomes" id="UP000027138"/>
    </source>
</evidence>
<evidence type="ECO:0000256" key="7">
    <source>
        <dbReference type="SAM" id="SignalP"/>
    </source>
</evidence>
<feature type="coiled-coil region" evidence="5">
    <location>
        <begin position="277"/>
        <end position="304"/>
    </location>
</feature>
<feature type="transmembrane region" description="Helical" evidence="6">
    <location>
        <begin position="493"/>
        <end position="512"/>
    </location>
</feature>
<evidence type="ECO:0000259" key="8">
    <source>
        <dbReference type="Pfam" id="PF06813"/>
    </source>
</evidence>
<dbReference type="KEGG" id="jcu:105639086"/>
<evidence type="ECO:0000313" key="10">
    <source>
        <dbReference type="EMBL" id="KDP45732.1"/>
    </source>
</evidence>
<dbReference type="PANTHER" id="PTHR21576:SF11">
    <property type="entry name" value="MAJOR FACILITATOR SUPERFAMILY PROTEIN"/>
    <property type="match status" value="1"/>
</dbReference>
<feature type="transmembrane region" description="Helical" evidence="6">
    <location>
        <begin position="454"/>
        <end position="473"/>
    </location>
</feature>
<feature type="transmembrane region" description="Helical" evidence="6">
    <location>
        <begin position="361"/>
        <end position="381"/>
    </location>
</feature>
<feature type="transmembrane region" description="Helical" evidence="6">
    <location>
        <begin position="173"/>
        <end position="193"/>
    </location>
</feature>
<feature type="transmembrane region" description="Helical" evidence="6">
    <location>
        <begin position="393"/>
        <end position="410"/>
    </location>
</feature>
<dbReference type="AlphaFoldDB" id="A0A067LBI9"/>
<name>A0A067LBI9_JATCU</name>
<feature type="domain" description="NFD4 C-terminal" evidence="9">
    <location>
        <begin position="305"/>
        <end position="518"/>
    </location>
</feature>
<evidence type="ECO:0000256" key="4">
    <source>
        <dbReference type="ARBA" id="ARBA00023136"/>
    </source>
</evidence>
<evidence type="ECO:0000259" key="9">
    <source>
        <dbReference type="Pfam" id="PF23262"/>
    </source>
</evidence>
<keyword evidence="7" id="KW-0732">Signal</keyword>
<dbReference type="EMBL" id="KK914227">
    <property type="protein sequence ID" value="KDP45732.1"/>
    <property type="molecule type" value="Genomic_DNA"/>
</dbReference>
<dbReference type="PANTHER" id="PTHR21576">
    <property type="entry name" value="UNCHARACTERIZED NODULIN-LIKE PROTEIN"/>
    <property type="match status" value="1"/>
</dbReference>
<feature type="chain" id="PRO_5001644505" evidence="7">
    <location>
        <begin position="28"/>
        <end position="525"/>
    </location>
</feature>
<proteinExistence type="predicted"/>
<evidence type="ECO:0000256" key="5">
    <source>
        <dbReference type="SAM" id="Coils"/>
    </source>
</evidence>
<keyword evidence="4 6" id="KW-0472">Membrane</keyword>
<protein>
    <submittedName>
        <fullName evidence="10">Uncharacterized protein</fullName>
    </submittedName>
</protein>
<feature type="transmembrane region" description="Helical" evidence="6">
    <location>
        <begin position="323"/>
        <end position="341"/>
    </location>
</feature>
<evidence type="ECO:0000256" key="6">
    <source>
        <dbReference type="SAM" id="Phobius"/>
    </source>
</evidence>
<dbReference type="Pfam" id="PF23262">
    <property type="entry name" value="NFD4_C"/>
    <property type="match status" value="1"/>
</dbReference>
<feature type="transmembrane region" description="Helical" evidence="6">
    <location>
        <begin position="205"/>
        <end position="225"/>
    </location>
</feature>
<keyword evidence="3 6" id="KW-1133">Transmembrane helix</keyword>
<dbReference type="InterPro" id="IPR010658">
    <property type="entry name" value="Nodulin-like"/>
</dbReference>
<feature type="transmembrane region" description="Helical" evidence="6">
    <location>
        <begin position="237"/>
        <end position="258"/>
    </location>
</feature>
<dbReference type="Proteomes" id="UP000027138">
    <property type="component" value="Unassembled WGS sequence"/>
</dbReference>
<dbReference type="InterPro" id="IPR056555">
    <property type="entry name" value="NFD4_C"/>
</dbReference>
<feature type="transmembrane region" description="Helical" evidence="6">
    <location>
        <begin position="416"/>
        <end position="442"/>
    </location>
</feature>
<dbReference type="OrthoDB" id="410267at2759"/>
<reference evidence="10 11" key="1">
    <citation type="journal article" date="2014" name="PLoS ONE">
        <title>Global Analysis of Gene Expression Profiles in Physic Nut (Jatropha curcas L.) Seedlings Exposed to Salt Stress.</title>
        <authorList>
            <person name="Zhang L."/>
            <person name="Zhang C."/>
            <person name="Wu P."/>
            <person name="Chen Y."/>
            <person name="Li M."/>
            <person name="Jiang H."/>
            <person name="Wu G."/>
        </authorList>
    </citation>
    <scope>NUCLEOTIDE SEQUENCE [LARGE SCALE GENOMIC DNA]</scope>
    <source>
        <strain evidence="11">cv. GZQX0401</strain>
        <tissue evidence="10">Young leaves</tissue>
    </source>
</reference>
<evidence type="ECO:0000256" key="1">
    <source>
        <dbReference type="ARBA" id="ARBA00004141"/>
    </source>
</evidence>
<organism evidence="10 11">
    <name type="scientific">Jatropha curcas</name>
    <name type="common">Barbados nut</name>
    <dbReference type="NCBI Taxonomy" id="180498"/>
    <lineage>
        <taxon>Eukaryota</taxon>
        <taxon>Viridiplantae</taxon>
        <taxon>Streptophyta</taxon>
        <taxon>Embryophyta</taxon>
        <taxon>Tracheophyta</taxon>
        <taxon>Spermatophyta</taxon>
        <taxon>Magnoliopsida</taxon>
        <taxon>eudicotyledons</taxon>
        <taxon>Gunneridae</taxon>
        <taxon>Pentapetalae</taxon>
        <taxon>rosids</taxon>
        <taxon>fabids</taxon>
        <taxon>Malpighiales</taxon>
        <taxon>Euphorbiaceae</taxon>
        <taxon>Crotonoideae</taxon>
        <taxon>Jatropheae</taxon>
        <taxon>Jatropha</taxon>
    </lineage>
</organism>
<feature type="transmembrane region" description="Helical" evidence="6">
    <location>
        <begin position="73"/>
        <end position="95"/>
    </location>
</feature>
<dbReference type="GO" id="GO:0016020">
    <property type="term" value="C:membrane"/>
    <property type="evidence" value="ECO:0007669"/>
    <property type="project" value="UniProtKB-SubCell"/>
</dbReference>
<accession>A0A067LBI9</accession>